<comment type="similarity">
    <text evidence="2">Belongs to the DoxX family.</text>
</comment>
<dbReference type="InterPro" id="IPR032808">
    <property type="entry name" value="DoxX"/>
</dbReference>
<dbReference type="EMBL" id="QKZI01000002">
    <property type="protein sequence ID" value="PZX05798.1"/>
    <property type="molecule type" value="Genomic_DNA"/>
</dbReference>
<feature type="transmembrane region" description="Helical" evidence="7">
    <location>
        <begin position="73"/>
        <end position="94"/>
    </location>
</feature>
<organism evidence="8 9">
    <name type="scientific">Psychrobacillus insolitus</name>
    <dbReference type="NCBI Taxonomy" id="1461"/>
    <lineage>
        <taxon>Bacteria</taxon>
        <taxon>Bacillati</taxon>
        <taxon>Bacillota</taxon>
        <taxon>Bacilli</taxon>
        <taxon>Bacillales</taxon>
        <taxon>Bacillaceae</taxon>
        <taxon>Psychrobacillus</taxon>
    </lineage>
</organism>
<gene>
    <name evidence="8" type="ORF">C7437_102262</name>
</gene>
<dbReference type="PANTHER" id="PTHR33452">
    <property type="entry name" value="OXIDOREDUCTASE CATD-RELATED"/>
    <property type="match status" value="1"/>
</dbReference>
<dbReference type="OrthoDB" id="886570at2"/>
<evidence type="ECO:0000256" key="5">
    <source>
        <dbReference type="ARBA" id="ARBA00022989"/>
    </source>
</evidence>
<comment type="caution">
    <text evidence="8">The sequence shown here is derived from an EMBL/GenBank/DDBJ whole genome shotgun (WGS) entry which is preliminary data.</text>
</comment>
<dbReference type="Pfam" id="PF07681">
    <property type="entry name" value="DoxX"/>
    <property type="match status" value="1"/>
</dbReference>
<keyword evidence="5 7" id="KW-1133">Transmembrane helix</keyword>
<dbReference type="InterPro" id="IPR051907">
    <property type="entry name" value="DoxX-like_oxidoreductase"/>
</dbReference>
<feature type="transmembrane region" description="Helical" evidence="7">
    <location>
        <begin position="9"/>
        <end position="25"/>
    </location>
</feature>
<evidence type="ECO:0000256" key="6">
    <source>
        <dbReference type="ARBA" id="ARBA00023136"/>
    </source>
</evidence>
<feature type="transmembrane region" description="Helical" evidence="7">
    <location>
        <begin position="106"/>
        <end position="123"/>
    </location>
</feature>
<sequence>MNKLDVSTLLLRIVLGISFFIHGLVKFQGGIGNIVGWFDSIGLPGFFAYVVATLELVGGLALILGLGTRVVSALFVALLVGAILKVKLAIGFIGTPEAGAGYELDLLFLVIALFLALNGSKLWSLDQVLFNKKATK</sequence>
<comment type="subcellular location">
    <subcellularLocation>
        <location evidence="1">Cell membrane</location>
        <topology evidence="1">Multi-pass membrane protein</topology>
    </subcellularLocation>
</comment>
<evidence type="ECO:0000313" key="9">
    <source>
        <dbReference type="Proteomes" id="UP000248646"/>
    </source>
</evidence>
<evidence type="ECO:0000256" key="4">
    <source>
        <dbReference type="ARBA" id="ARBA00022692"/>
    </source>
</evidence>
<dbReference type="PANTHER" id="PTHR33452:SF1">
    <property type="entry name" value="INNER MEMBRANE PROTEIN YPHA-RELATED"/>
    <property type="match status" value="1"/>
</dbReference>
<reference evidence="8 9" key="1">
    <citation type="submission" date="2018-06" db="EMBL/GenBank/DDBJ databases">
        <title>Genomic Encyclopedia of Type Strains, Phase IV (KMG-IV): sequencing the most valuable type-strain genomes for metagenomic binning, comparative biology and taxonomic classification.</title>
        <authorList>
            <person name="Goeker M."/>
        </authorList>
    </citation>
    <scope>NUCLEOTIDE SEQUENCE [LARGE SCALE GENOMIC DNA]</scope>
    <source>
        <strain evidence="8 9">DSM 5</strain>
    </source>
</reference>
<name>A0A2W7MGX9_9BACI</name>
<keyword evidence="6 7" id="KW-0472">Membrane</keyword>
<evidence type="ECO:0000256" key="7">
    <source>
        <dbReference type="SAM" id="Phobius"/>
    </source>
</evidence>
<keyword evidence="4 7" id="KW-0812">Transmembrane</keyword>
<dbReference type="Proteomes" id="UP000248646">
    <property type="component" value="Unassembled WGS sequence"/>
</dbReference>
<proteinExistence type="inferred from homology"/>
<evidence type="ECO:0000256" key="1">
    <source>
        <dbReference type="ARBA" id="ARBA00004651"/>
    </source>
</evidence>
<feature type="transmembrane region" description="Helical" evidence="7">
    <location>
        <begin position="45"/>
        <end position="66"/>
    </location>
</feature>
<accession>A0A2W7MGX9</accession>
<keyword evidence="9" id="KW-1185">Reference proteome</keyword>
<dbReference type="GO" id="GO:0005886">
    <property type="term" value="C:plasma membrane"/>
    <property type="evidence" value="ECO:0007669"/>
    <property type="project" value="UniProtKB-SubCell"/>
</dbReference>
<evidence type="ECO:0000313" key="8">
    <source>
        <dbReference type="EMBL" id="PZX05798.1"/>
    </source>
</evidence>
<protein>
    <submittedName>
        <fullName evidence="8">Putative membrane protein YphA (DoxX/SURF4 family)</fullName>
    </submittedName>
</protein>
<dbReference type="AlphaFoldDB" id="A0A2W7MGX9"/>
<keyword evidence="3" id="KW-1003">Cell membrane</keyword>
<evidence type="ECO:0000256" key="3">
    <source>
        <dbReference type="ARBA" id="ARBA00022475"/>
    </source>
</evidence>
<dbReference type="RefSeq" id="WP_111439240.1">
    <property type="nucleotide sequence ID" value="NZ_QKZI01000002.1"/>
</dbReference>
<evidence type="ECO:0000256" key="2">
    <source>
        <dbReference type="ARBA" id="ARBA00006679"/>
    </source>
</evidence>